<dbReference type="CDD" id="cd00371">
    <property type="entry name" value="HMA"/>
    <property type="match status" value="1"/>
</dbReference>
<proteinExistence type="inferred from homology"/>
<keyword evidence="4" id="KW-0186">Copper</keyword>
<dbReference type="PANTHER" id="PTHR46365:SF1">
    <property type="entry name" value="COPPER TRANSPORT PROTEIN ATOX1"/>
    <property type="match status" value="1"/>
</dbReference>
<dbReference type="InterPro" id="IPR006121">
    <property type="entry name" value="HMA_dom"/>
</dbReference>
<evidence type="ECO:0000256" key="6">
    <source>
        <dbReference type="ARBA" id="ARBA00023186"/>
    </source>
</evidence>
<dbReference type="InterPro" id="IPR051881">
    <property type="entry name" value="Copper_transport_ATOX1-like"/>
</dbReference>
<dbReference type="Pfam" id="PF00403">
    <property type="entry name" value="HMA"/>
    <property type="match status" value="1"/>
</dbReference>
<feature type="domain" description="HMA" evidence="8">
    <location>
        <begin position="3"/>
        <end position="68"/>
    </location>
</feature>
<keyword evidence="10" id="KW-1185">Reference proteome</keyword>
<dbReference type="PROSITE" id="PS01047">
    <property type="entry name" value="HMA_1"/>
    <property type="match status" value="1"/>
</dbReference>
<evidence type="ECO:0000256" key="5">
    <source>
        <dbReference type="ARBA" id="ARBA00023065"/>
    </source>
</evidence>
<name>A0A9W9REX9_9EURO</name>
<keyword evidence="5" id="KW-0406">Ion transport</keyword>
<keyword evidence="6" id="KW-0143">Chaperone</keyword>
<reference evidence="9" key="1">
    <citation type="submission" date="2022-12" db="EMBL/GenBank/DDBJ databases">
        <authorList>
            <person name="Petersen C."/>
        </authorList>
    </citation>
    <scope>NUCLEOTIDE SEQUENCE</scope>
    <source>
        <strain evidence="9">IBT 3081</strain>
    </source>
</reference>
<dbReference type="GO" id="GO:0005829">
    <property type="term" value="C:cytosol"/>
    <property type="evidence" value="ECO:0007669"/>
    <property type="project" value="TreeGrafter"/>
</dbReference>
<keyword evidence="3" id="KW-0187">Copper transport</keyword>
<reference evidence="9" key="2">
    <citation type="journal article" date="2023" name="IMA Fungus">
        <title>Comparative genomic study of the Penicillium genus elucidates a diverse pangenome and 15 lateral gene transfer events.</title>
        <authorList>
            <person name="Petersen C."/>
            <person name="Sorensen T."/>
            <person name="Nielsen M.R."/>
            <person name="Sondergaard T.E."/>
            <person name="Sorensen J.L."/>
            <person name="Fitzpatrick D.A."/>
            <person name="Frisvad J.C."/>
            <person name="Nielsen K.L."/>
        </authorList>
    </citation>
    <scope>NUCLEOTIDE SEQUENCE</scope>
    <source>
        <strain evidence="9">IBT 3081</strain>
    </source>
</reference>
<evidence type="ECO:0000313" key="10">
    <source>
        <dbReference type="Proteomes" id="UP001147752"/>
    </source>
</evidence>
<dbReference type="GO" id="GO:0006825">
    <property type="term" value="P:copper ion transport"/>
    <property type="evidence" value="ECO:0007669"/>
    <property type="project" value="UniProtKB-KW"/>
</dbReference>
<protein>
    <recommendedName>
        <fullName evidence="8">HMA domain-containing protein</fullName>
    </recommendedName>
</protein>
<accession>A0A9W9REX9</accession>
<dbReference type="InterPro" id="IPR017969">
    <property type="entry name" value="Heavy-metal-associated_CS"/>
</dbReference>
<dbReference type="PANTHER" id="PTHR46365">
    <property type="entry name" value="COPPER TRANSPORT PROTEIN ATOX1"/>
    <property type="match status" value="1"/>
</dbReference>
<comment type="similarity">
    <text evidence="7">Belongs to the ATX1 family.</text>
</comment>
<evidence type="ECO:0000256" key="2">
    <source>
        <dbReference type="ARBA" id="ARBA00022723"/>
    </source>
</evidence>
<dbReference type="PROSITE" id="PS50846">
    <property type="entry name" value="HMA_2"/>
    <property type="match status" value="1"/>
</dbReference>
<evidence type="ECO:0000256" key="3">
    <source>
        <dbReference type="ARBA" id="ARBA00022796"/>
    </source>
</evidence>
<sequence>MSPNQYKFSVQMGCAGCSGVLEDALKGVDGIESFEVSLEHETILVNANSSLSYEVVLAILKETGKPVHSGEANGQVRDV</sequence>
<organism evidence="9 10">
    <name type="scientific">Penicillium concentricum</name>
    <dbReference type="NCBI Taxonomy" id="293559"/>
    <lineage>
        <taxon>Eukaryota</taxon>
        <taxon>Fungi</taxon>
        <taxon>Dikarya</taxon>
        <taxon>Ascomycota</taxon>
        <taxon>Pezizomycotina</taxon>
        <taxon>Eurotiomycetes</taxon>
        <taxon>Eurotiomycetidae</taxon>
        <taxon>Eurotiales</taxon>
        <taxon>Aspergillaceae</taxon>
        <taxon>Penicillium</taxon>
    </lineage>
</organism>
<keyword evidence="2" id="KW-0479">Metal-binding</keyword>
<dbReference type="GO" id="GO:0046872">
    <property type="term" value="F:metal ion binding"/>
    <property type="evidence" value="ECO:0007669"/>
    <property type="project" value="UniProtKB-KW"/>
</dbReference>
<dbReference type="EMBL" id="JAPZBT010000006">
    <property type="protein sequence ID" value="KAJ5356263.1"/>
    <property type="molecule type" value="Genomic_DNA"/>
</dbReference>
<evidence type="ECO:0000256" key="4">
    <source>
        <dbReference type="ARBA" id="ARBA00023008"/>
    </source>
</evidence>
<dbReference type="Proteomes" id="UP001147752">
    <property type="component" value="Unassembled WGS sequence"/>
</dbReference>
<comment type="caution">
    <text evidence="9">The sequence shown here is derived from an EMBL/GenBank/DDBJ whole genome shotgun (WGS) entry which is preliminary data.</text>
</comment>
<dbReference type="SUPFAM" id="SSF55008">
    <property type="entry name" value="HMA, heavy metal-associated domain"/>
    <property type="match status" value="1"/>
</dbReference>
<evidence type="ECO:0000259" key="8">
    <source>
        <dbReference type="PROSITE" id="PS50846"/>
    </source>
</evidence>
<dbReference type="Gene3D" id="3.30.70.100">
    <property type="match status" value="1"/>
</dbReference>
<dbReference type="InterPro" id="IPR036163">
    <property type="entry name" value="HMA_dom_sf"/>
</dbReference>
<evidence type="ECO:0000313" key="9">
    <source>
        <dbReference type="EMBL" id="KAJ5356263.1"/>
    </source>
</evidence>
<dbReference type="GeneID" id="81467778"/>
<dbReference type="GO" id="GO:0016531">
    <property type="term" value="F:copper chaperone activity"/>
    <property type="evidence" value="ECO:0007669"/>
    <property type="project" value="TreeGrafter"/>
</dbReference>
<dbReference type="OrthoDB" id="689350at2759"/>
<evidence type="ECO:0000256" key="7">
    <source>
        <dbReference type="ARBA" id="ARBA00038171"/>
    </source>
</evidence>
<dbReference type="RefSeq" id="XP_056574410.1">
    <property type="nucleotide sequence ID" value="XM_056728595.1"/>
</dbReference>
<keyword evidence="1" id="KW-0813">Transport</keyword>
<dbReference type="AlphaFoldDB" id="A0A9W9REX9"/>
<evidence type="ECO:0000256" key="1">
    <source>
        <dbReference type="ARBA" id="ARBA00022448"/>
    </source>
</evidence>
<gene>
    <name evidence="9" type="ORF">N7517_010872</name>
</gene>